<sequence>MHLFGGLLLLLLLLLIALCKAQDISQKLICNPTGELPLAFDEQFEGSLADIHGRWTLLDECPRAACRTPDQVWVQDGQLHLRMTHREQPYEKDGKHIEFDVGGVVTKESMGFGYYEARVKFTSSGGFWQAFWLNASPNSVSPVPGPRQEHDIVEYIGGHEYIEITIWRWSPRPYEIVGKSRLELQQPRDYDSCLSYEVMRLSRSFTQEEVEKKAQWEGDPEQMVPGMNSTMMREAEEFNPADWHTYGMLYTPQVAFFYLDGFPVRKFDLSSKFSANELRRQYTFLTSQVTDTTAEEVTLPPGGEPEVMYVDHFKYYKLPGVQPGYAPYEMIMEAETDKDTELGR</sequence>
<dbReference type="Gene3D" id="2.60.120.200">
    <property type="match status" value="1"/>
</dbReference>
<evidence type="ECO:0000256" key="1">
    <source>
        <dbReference type="SAM" id="SignalP"/>
    </source>
</evidence>
<dbReference type="InterPro" id="IPR013320">
    <property type="entry name" value="ConA-like_dom_sf"/>
</dbReference>
<name>A0A7S1KFJ9_9ALVE</name>
<evidence type="ECO:0000259" key="2">
    <source>
        <dbReference type="PROSITE" id="PS51762"/>
    </source>
</evidence>
<evidence type="ECO:0000313" key="3">
    <source>
        <dbReference type="EMBL" id="CAD9072419.1"/>
    </source>
</evidence>
<dbReference type="AlphaFoldDB" id="A0A7S1KFJ9"/>
<organism evidence="3">
    <name type="scientific">Vitrella brassicaformis</name>
    <dbReference type="NCBI Taxonomy" id="1169539"/>
    <lineage>
        <taxon>Eukaryota</taxon>
        <taxon>Sar</taxon>
        <taxon>Alveolata</taxon>
        <taxon>Colpodellida</taxon>
        <taxon>Vitrellaceae</taxon>
        <taxon>Vitrella</taxon>
    </lineage>
</organism>
<dbReference type="GO" id="GO:0004553">
    <property type="term" value="F:hydrolase activity, hydrolyzing O-glycosyl compounds"/>
    <property type="evidence" value="ECO:0007669"/>
    <property type="project" value="InterPro"/>
</dbReference>
<accession>A0A7S1KFJ9</accession>
<dbReference type="EMBL" id="HBGB01046821">
    <property type="protein sequence ID" value="CAD9072419.1"/>
    <property type="molecule type" value="Transcribed_RNA"/>
</dbReference>
<dbReference type="SUPFAM" id="SSF49899">
    <property type="entry name" value="Concanavalin A-like lectins/glucanases"/>
    <property type="match status" value="1"/>
</dbReference>
<dbReference type="Pfam" id="PF00722">
    <property type="entry name" value="Glyco_hydro_16"/>
    <property type="match status" value="1"/>
</dbReference>
<feature type="chain" id="PRO_5031159582" description="GH16 domain-containing protein" evidence="1">
    <location>
        <begin position="22"/>
        <end position="344"/>
    </location>
</feature>
<dbReference type="InterPro" id="IPR000757">
    <property type="entry name" value="Beta-glucanase-like"/>
</dbReference>
<feature type="signal peptide" evidence="1">
    <location>
        <begin position="1"/>
        <end position="21"/>
    </location>
</feature>
<keyword evidence="1" id="KW-0732">Signal</keyword>
<dbReference type="GO" id="GO:0005975">
    <property type="term" value="P:carbohydrate metabolic process"/>
    <property type="evidence" value="ECO:0007669"/>
    <property type="project" value="InterPro"/>
</dbReference>
<dbReference type="PROSITE" id="PS51762">
    <property type="entry name" value="GH16_2"/>
    <property type="match status" value="1"/>
</dbReference>
<feature type="domain" description="GH16" evidence="2">
    <location>
        <begin position="24"/>
        <end position="321"/>
    </location>
</feature>
<protein>
    <recommendedName>
        <fullName evidence="2">GH16 domain-containing protein</fullName>
    </recommendedName>
</protein>
<proteinExistence type="predicted"/>
<gene>
    <name evidence="3" type="ORF">VBRA1451_LOCUS27502</name>
</gene>
<reference evidence="3" key="1">
    <citation type="submission" date="2021-01" db="EMBL/GenBank/DDBJ databases">
        <authorList>
            <person name="Corre E."/>
            <person name="Pelletier E."/>
            <person name="Niang G."/>
            <person name="Scheremetjew M."/>
            <person name="Finn R."/>
            <person name="Kale V."/>
            <person name="Holt S."/>
            <person name="Cochrane G."/>
            <person name="Meng A."/>
            <person name="Brown T."/>
            <person name="Cohen L."/>
        </authorList>
    </citation>
    <scope>NUCLEOTIDE SEQUENCE</scope>
    <source>
        <strain evidence="3">CCMP3346</strain>
    </source>
</reference>